<dbReference type="Proteomes" id="UP000196331">
    <property type="component" value="Unassembled WGS sequence"/>
</dbReference>
<comment type="caution">
    <text evidence="1">The sequence shown here is derived from an EMBL/GenBank/DDBJ whole genome shotgun (WGS) entry which is preliminary data.</text>
</comment>
<sequence>MPLWPYSHQRNLCGVSPFLKTQVGDALVHWRKALENRHAAEKA</sequence>
<proteinExistence type="predicted"/>
<accession>A0A1R4HUJ7</accession>
<protein>
    <submittedName>
        <fullName evidence="1">Uncharacterized protein</fullName>
    </submittedName>
</protein>
<dbReference type="EMBL" id="FUKM01000020">
    <property type="protein sequence ID" value="SJN11249.1"/>
    <property type="molecule type" value="Genomic_DNA"/>
</dbReference>
<evidence type="ECO:0000313" key="2">
    <source>
        <dbReference type="Proteomes" id="UP000196331"/>
    </source>
</evidence>
<reference evidence="1 2" key="1">
    <citation type="submission" date="2017-02" db="EMBL/GenBank/DDBJ databases">
        <authorList>
            <person name="Dridi B."/>
        </authorList>
    </citation>
    <scope>NUCLEOTIDE SEQUENCE [LARGE SCALE GENOMIC DNA]</scope>
    <source>
        <strain evidence="1 2">JB380</strain>
    </source>
</reference>
<name>A0A1R4HUJ7_9GAMM</name>
<gene>
    <name evidence="1" type="ORF">CZ787_05500</name>
</gene>
<dbReference type="AlphaFoldDB" id="A0A1R4HUJ7"/>
<evidence type="ECO:0000313" key="1">
    <source>
        <dbReference type="EMBL" id="SJN11249.1"/>
    </source>
</evidence>
<organism evidence="1 2">
    <name type="scientific">Halomonas citrativorans</name>
    <dbReference type="NCBI Taxonomy" id="2742612"/>
    <lineage>
        <taxon>Bacteria</taxon>
        <taxon>Pseudomonadati</taxon>
        <taxon>Pseudomonadota</taxon>
        <taxon>Gammaproteobacteria</taxon>
        <taxon>Oceanospirillales</taxon>
        <taxon>Halomonadaceae</taxon>
        <taxon>Halomonas</taxon>
    </lineage>
</organism>